<name>A0AAV5IZZ0_9ROSI</name>
<dbReference type="EMBL" id="BPVZ01000021">
    <property type="protein sequence ID" value="GKV04350.1"/>
    <property type="molecule type" value="Genomic_DNA"/>
</dbReference>
<feature type="region of interest" description="Disordered" evidence="1">
    <location>
        <begin position="1"/>
        <end position="93"/>
    </location>
</feature>
<evidence type="ECO:0000313" key="2">
    <source>
        <dbReference type="EMBL" id="GKV04350.1"/>
    </source>
</evidence>
<feature type="compositionally biased region" description="Basic and acidic residues" evidence="1">
    <location>
        <begin position="58"/>
        <end position="93"/>
    </location>
</feature>
<proteinExistence type="predicted"/>
<sequence length="335" mass="38441">MENKGCSGGDQSVQRRRDASSSSVPQHGISFQGIDTADGTQPLPQQQSVIPATAQGKRNADEITDPKLAKKRQIDKASKEKKKAMQEQIKSDRDELQTENLRLKLEYNPLMRSLEILKDQNEQLRLGKQEKDELMKSYMETLKAENEQLKIQIREKETQLSVAKEERFNALLAKEKSESENNLLRIQLENAQLQIRQLRQSTEPAQLQNQYGNSMQIPLQRSWGWRAKLERCSLSSLRAGVTFLSSNISSLIMFPLKKTLRKMGEDRRLALPTETLRTMRNVRGDLNLVVVGDYLVFVRIRSLQSNSQAVLAVPRRIPIRALRFLLQNLNILFFI</sequence>
<evidence type="ECO:0000256" key="1">
    <source>
        <dbReference type="SAM" id="MobiDB-lite"/>
    </source>
</evidence>
<protein>
    <submittedName>
        <fullName evidence="2">Uncharacterized protein</fullName>
    </submittedName>
</protein>
<reference evidence="2 3" key="1">
    <citation type="journal article" date="2021" name="Commun. Biol.">
        <title>The genome of Shorea leprosula (Dipterocarpaceae) highlights the ecological relevance of drought in aseasonal tropical rainforests.</title>
        <authorList>
            <person name="Ng K.K.S."/>
            <person name="Kobayashi M.J."/>
            <person name="Fawcett J.A."/>
            <person name="Hatakeyama M."/>
            <person name="Paape T."/>
            <person name="Ng C.H."/>
            <person name="Ang C.C."/>
            <person name="Tnah L.H."/>
            <person name="Lee C.T."/>
            <person name="Nishiyama T."/>
            <person name="Sese J."/>
            <person name="O'Brien M.J."/>
            <person name="Copetti D."/>
            <person name="Mohd Noor M.I."/>
            <person name="Ong R.C."/>
            <person name="Putra M."/>
            <person name="Sireger I.Z."/>
            <person name="Indrioko S."/>
            <person name="Kosugi Y."/>
            <person name="Izuno A."/>
            <person name="Isagi Y."/>
            <person name="Lee S.L."/>
            <person name="Shimizu K.K."/>
        </authorList>
    </citation>
    <scope>NUCLEOTIDE SEQUENCE [LARGE SCALE GENOMIC DNA]</scope>
    <source>
        <strain evidence="2">214</strain>
    </source>
</reference>
<keyword evidence="3" id="KW-1185">Reference proteome</keyword>
<feature type="compositionally biased region" description="Polar residues" evidence="1">
    <location>
        <begin position="38"/>
        <end position="50"/>
    </location>
</feature>
<organism evidence="2 3">
    <name type="scientific">Rubroshorea leprosula</name>
    <dbReference type="NCBI Taxonomy" id="152421"/>
    <lineage>
        <taxon>Eukaryota</taxon>
        <taxon>Viridiplantae</taxon>
        <taxon>Streptophyta</taxon>
        <taxon>Embryophyta</taxon>
        <taxon>Tracheophyta</taxon>
        <taxon>Spermatophyta</taxon>
        <taxon>Magnoliopsida</taxon>
        <taxon>eudicotyledons</taxon>
        <taxon>Gunneridae</taxon>
        <taxon>Pentapetalae</taxon>
        <taxon>rosids</taxon>
        <taxon>malvids</taxon>
        <taxon>Malvales</taxon>
        <taxon>Dipterocarpaceae</taxon>
        <taxon>Rubroshorea</taxon>
    </lineage>
</organism>
<dbReference type="Proteomes" id="UP001054252">
    <property type="component" value="Unassembled WGS sequence"/>
</dbReference>
<dbReference type="AlphaFoldDB" id="A0AAV5IZZ0"/>
<comment type="caution">
    <text evidence="2">The sequence shown here is derived from an EMBL/GenBank/DDBJ whole genome shotgun (WGS) entry which is preliminary data.</text>
</comment>
<gene>
    <name evidence="2" type="ORF">SLEP1_g16512</name>
</gene>
<evidence type="ECO:0000313" key="3">
    <source>
        <dbReference type="Proteomes" id="UP001054252"/>
    </source>
</evidence>
<accession>A0AAV5IZZ0</accession>